<dbReference type="GO" id="GO:0016787">
    <property type="term" value="F:hydrolase activity"/>
    <property type="evidence" value="ECO:0007669"/>
    <property type="project" value="UniProtKB-KW"/>
</dbReference>
<name>A0A1K2IIQ2_9FLAO</name>
<dbReference type="InterPro" id="IPR006439">
    <property type="entry name" value="HAD-SF_hydro_IA"/>
</dbReference>
<dbReference type="SFLD" id="SFLDS00003">
    <property type="entry name" value="Haloacid_Dehalogenase"/>
    <property type="match status" value="1"/>
</dbReference>
<sequence length="204" mass="24231">MIKTIIFDFGNVFINLDIEGAKNYALEKFDVNALSDEMLAFNSFYEQGLISTDEFLEFYSENFPKLSKDELIDVWNYILKDFPKYRLEFLKELKASSKYKLILLSNTNELHINWIKQNILFYEEFKNCFDAFYLSHEINLVKPNTDIFEFVLDENDLKNNECFFIDDNQDNINTANKLKVKTWHINPATEDITNLFKTKDKLFA</sequence>
<dbReference type="AlphaFoldDB" id="A0A1K2IIQ2"/>
<keyword evidence="2" id="KW-1185">Reference proteome</keyword>
<dbReference type="PANTHER" id="PTHR43611">
    <property type="entry name" value="ALPHA-D-GLUCOSE 1-PHOSPHATE PHOSPHATASE"/>
    <property type="match status" value="1"/>
</dbReference>
<dbReference type="PRINTS" id="PR00413">
    <property type="entry name" value="HADHALOGNASE"/>
</dbReference>
<dbReference type="Pfam" id="PF00702">
    <property type="entry name" value="Hydrolase"/>
    <property type="match status" value="1"/>
</dbReference>
<dbReference type="SUPFAM" id="SSF56784">
    <property type="entry name" value="HAD-like"/>
    <property type="match status" value="1"/>
</dbReference>
<evidence type="ECO:0000313" key="1">
    <source>
        <dbReference type="EMBL" id="SFZ92182.1"/>
    </source>
</evidence>
<keyword evidence="1" id="KW-0378">Hydrolase</keyword>
<proteinExistence type="predicted"/>
<dbReference type="PANTHER" id="PTHR43611:SF3">
    <property type="entry name" value="FLAVIN MONONUCLEOTIDE HYDROLASE 1, CHLOROPLATIC"/>
    <property type="match status" value="1"/>
</dbReference>
<dbReference type="InterPro" id="IPR023198">
    <property type="entry name" value="PGP-like_dom2"/>
</dbReference>
<dbReference type="SFLD" id="SFLDG01129">
    <property type="entry name" value="C1.5:_HAD__Beta-PGM__Phosphata"/>
    <property type="match status" value="1"/>
</dbReference>
<dbReference type="NCBIfam" id="TIGR01509">
    <property type="entry name" value="HAD-SF-IA-v3"/>
    <property type="match status" value="1"/>
</dbReference>
<dbReference type="RefSeq" id="WP_072401534.1">
    <property type="nucleotide sequence ID" value="NZ_FPKV01000002.1"/>
</dbReference>
<dbReference type="OrthoDB" id="9797415at2"/>
<dbReference type="InterPro" id="IPR036412">
    <property type="entry name" value="HAD-like_sf"/>
</dbReference>
<protein>
    <submittedName>
        <fullName evidence="1">Putative hydrolase of the HAD superfamily</fullName>
    </submittedName>
</protein>
<dbReference type="EMBL" id="FPKV01000002">
    <property type="protein sequence ID" value="SFZ92182.1"/>
    <property type="molecule type" value="Genomic_DNA"/>
</dbReference>
<accession>A0A1K2IIQ2</accession>
<dbReference type="STRING" id="369401.SAMN05428642_102576"/>
<gene>
    <name evidence="1" type="ORF">SAMN05428642_102576</name>
</gene>
<dbReference type="Gene3D" id="3.40.50.1000">
    <property type="entry name" value="HAD superfamily/HAD-like"/>
    <property type="match status" value="1"/>
</dbReference>
<dbReference type="Proteomes" id="UP000182544">
    <property type="component" value="Unassembled WGS sequence"/>
</dbReference>
<dbReference type="CDD" id="cd02603">
    <property type="entry name" value="HAD_sEH-N_like"/>
    <property type="match status" value="1"/>
</dbReference>
<organism evidence="1 2">
    <name type="scientific">Flaviramulus basaltis</name>
    <dbReference type="NCBI Taxonomy" id="369401"/>
    <lineage>
        <taxon>Bacteria</taxon>
        <taxon>Pseudomonadati</taxon>
        <taxon>Bacteroidota</taxon>
        <taxon>Flavobacteriia</taxon>
        <taxon>Flavobacteriales</taxon>
        <taxon>Flavobacteriaceae</taxon>
        <taxon>Flaviramulus</taxon>
    </lineage>
</organism>
<dbReference type="InterPro" id="IPR023214">
    <property type="entry name" value="HAD_sf"/>
</dbReference>
<dbReference type="Gene3D" id="1.10.150.240">
    <property type="entry name" value="Putative phosphatase, domain 2"/>
    <property type="match status" value="1"/>
</dbReference>
<evidence type="ECO:0000313" key="2">
    <source>
        <dbReference type="Proteomes" id="UP000182544"/>
    </source>
</evidence>
<reference evidence="1 2" key="1">
    <citation type="submission" date="2016-10" db="EMBL/GenBank/DDBJ databases">
        <authorList>
            <person name="de Groot N.N."/>
        </authorList>
    </citation>
    <scope>NUCLEOTIDE SEQUENCE [LARGE SCALE GENOMIC DNA]</scope>
    <source>
        <strain evidence="1 2">DSM 18180</strain>
    </source>
</reference>